<dbReference type="GO" id="GO:0004560">
    <property type="term" value="F:alpha-L-fucosidase activity"/>
    <property type="evidence" value="ECO:0007669"/>
    <property type="project" value="TreeGrafter"/>
</dbReference>
<keyword evidence="4" id="KW-0378">Hydrolase</keyword>
<dbReference type="PANTHER" id="PTHR31084">
    <property type="entry name" value="ALPHA-L-FUCOSIDASE 2"/>
    <property type="match status" value="1"/>
</dbReference>
<evidence type="ECO:0000313" key="4">
    <source>
        <dbReference type="EMBL" id="TKC02400.1"/>
    </source>
</evidence>
<dbReference type="Gene3D" id="2.70.98.50">
    <property type="entry name" value="putative glycoside hydrolase family protein from bacillus halodurans"/>
    <property type="match status" value="1"/>
</dbReference>
<dbReference type="Proteomes" id="UP000310477">
    <property type="component" value="Unassembled WGS sequence"/>
</dbReference>
<dbReference type="InterPro" id="IPR008928">
    <property type="entry name" value="6-hairpin_glycosidase_sf"/>
</dbReference>
<dbReference type="EMBL" id="SWBO01000002">
    <property type="protein sequence ID" value="TKC02400.1"/>
    <property type="molecule type" value="Genomic_DNA"/>
</dbReference>
<dbReference type="InterPro" id="IPR008979">
    <property type="entry name" value="Galactose-bd-like_sf"/>
</dbReference>
<feature type="domain" description="Glycosyl hydrolase family 95 N-terminal" evidence="1">
    <location>
        <begin position="286"/>
        <end position="434"/>
    </location>
</feature>
<sequence length="945" mass="106536">MKSSTKYIIVLFLIFSSYNYGFSQNDHRLWYNKPAKIWTDALPIGNGRLGAMIYGGIAQEQIQFNEETLWTGKPRNYNRKGASQHLAEIRRLLAEGKQKEAETLAEAEFMGLKSEAGDRQKWVLEMKAGKGITGNPATIDYDDKLWKTIQVPSYEGWELVGLANVDGAVWFRTTFEAPANWNGKDLVLDLNRIRDQDFTYINGTLVGNTDNLDARKYTIPAKLIKTGTNTIAIQVLNYFDKGGIAGFKDTKRHIGIYPVGSNVENGVSLVKRWRYLIQNTQPPEVAQYQASYQPFGDVIFKFAHESTYTNYKRSLDLNTAIVNTSYTVGQVNYNREYFASEPNQAIVMKMTADRPNSVSLDVTLSSVHQHAETKMLNDSTLGLFVRVKDGALNGEARLTALVKNGSLKVVDQHLVIAKADEVIFYLTAGTNFVSDTNVNGRAANANDIAWLNLEGKKYDLIKKHHLGEYGQYFTSFNVNFGTSANAKLPTDQRIEKFATEKDPALIALYMQYGRYLLISSSRKGTQPANLQGIWNDMLTPPWGSKYTTNINFEMNYWPADVLGLAILNEPFFSKAKALSVKGEETAKEYYNAKGWVLHHNTDLWNGTAPINASNHGIWVAGGAWLTQHFWEHYLFSKNEKFLRNEAYPIMKKSAEFFVEFLVRDPKTGWLISTPSNSPENGGLVAGPTMDHQIIRSLFNNCIEASQILGVDESFRKSLQEKVKLIAPNQIGKYQQLQEWLEDKDDTTNKHRHVSHLWGVYPGSDITWSKDAKMMEAAKQSLLYRGDDATGWSLAWKINFWARFKDGEHAMKLVKMLLKPATNGSAGSYVNLFDAHPPFQIDGNFGAAAGIAEMLIQSHQDYIELLPALPSELPFGKVNGIRARGGFMLNFNWNEGKLNEIEILPKVGGVCWLRYGENEIKLNTEVGKIYRLNGKLEIISTKSIYQ</sequence>
<accession>A0A4U1CBC4</accession>
<feature type="domain" description="Alpha fucosidase A-like C-terminal" evidence="2">
    <location>
        <begin position="856"/>
        <end position="923"/>
    </location>
</feature>
<proteinExistence type="predicted"/>
<dbReference type="AlphaFoldDB" id="A0A4U1CBC4"/>
<gene>
    <name evidence="4" type="ORF">FA045_03745</name>
</gene>
<organism evidence="4 5">
    <name type="scientific">Pedobacter cryotolerans</name>
    <dbReference type="NCBI Taxonomy" id="2571270"/>
    <lineage>
        <taxon>Bacteria</taxon>
        <taxon>Pseudomonadati</taxon>
        <taxon>Bacteroidota</taxon>
        <taxon>Sphingobacteriia</taxon>
        <taxon>Sphingobacteriales</taxon>
        <taxon>Sphingobacteriaceae</taxon>
        <taxon>Pedobacter</taxon>
    </lineage>
</organism>
<dbReference type="Gene3D" id="1.50.10.10">
    <property type="match status" value="1"/>
</dbReference>
<dbReference type="SUPFAM" id="SSF48208">
    <property type="entry name" value="Six-hairpin glycosidases"/>
    <property type="match status" value="1"/>
</dbReference>
<dbReference type="Pfam" id="PF14498">
    <property type="entry name" value="Glyco_hyd_65N_2"/>
    <property type="match status" value="2"/>
</dbReference>
<evidence type="ECO:0000313" key="5">
    <source>
        <dbReference type="Proteomes" id="UP000310477"/>
    </source>
</evidence>
<evidence type="ECO:0000259" key="1">
    <source>
        <dbReference type="Pfam" id="PF14498"/>
    </source>
</evidence>
<dbReference type="InterPro" id="IPR054363">
    <property type="entry name" value="GH95_cat"/>
</dbReference>
<dbReference type="PANTHER" id="PTHR31084:SF0">
    <property type="entry name" value="ALPHA-L-FUCOSIDASE 2"/>
    <property type="match status" value="1"/>
</dbReference>
<reference evidence="4 5" key="1">
    <citation type="submission" date="2019-04" db="EMBL/GenBank/DDBJ databases">
        <title>Pedobacter sp. AR-2-6 sp. nov., isolated from Arctic soil.</title>
        <authorList>
            <person name="Dahal R.H."/>
            <person name="Kim D.-U."/>
        </authorList>
    </citation>
    <scope>NUCLEOTIDE SEQUENCE [LARGE SCALE GENOMIC DNA]</scope>
    <source>
        <strain evidence="4 5">AR-2-6</strain>
    </source>
</reference>
<dbReference type="InterPro" id="IPR012341">
    <property type="entry name" value="6hp_glycosidase-like_sf"/>
</dbReference>
<dbReference type="InterPro" id="IPR049053">
    <property type="entry name" value="AFCA-like_C"/>
</dbReference>
<dbReference type="Pfam" id="PF22124">
    <property type="entry name" value="Glyco_hydro_95_cat"/>
    <property type="match status" value="1"/>
</dbReference>
<dbReference type="RefSeq" id="WP_136874620.1">
    <property type="nucleotide sequence ID" value="NZ_SWBO01000002.1"/>
</dbReference>
<dbReference type="Pfam" id="PF21307">
    <property type="entry name" value="Glyco_hydro_95_C"/>
    <property type="match status" value="1"/>
</dbReference>
<evidence type="ECO:0000259" key="3">
    <source>
        <dbReference type="Pfam" id="PF22124"/>
    </source>
</evidence>
<protein>
    <submittedName>
        <fullName evidence="4">Glycoside hydrolase family 95 protein</fullName>
    </submittedName>
</protein>
<comment type="caution">
    <text evidence="4">The sequence shown here is derived from an EMBL/GenBank/DDBJ whole genome shotgun (WGS) entry which is preliminary data.</text>
</comment>
<dbReference type="SUPFAM" id="SSF49785">
    <property type="entry name" value="Galactose-binding domain-like"/>
    <property type="match status" value="1"/>
</dbReference>
<feature type="domain" description="Glycosyl hydrolase family 95 catalytic" evidence="3">
    <location>
        <begin position="458"/>
        <end position="854"/>
    </location>
</feature>
<keyword evidence="5" id="KW-1185">Reference proteome</keyword>
<name>A0A4U1CBC4_9SPHI</name>
<evidence type="ECO:0000259" key="2">
    <source>
        <dbReference type="Pfam" id="PF21307"/>
    </source>
</evidence>
<dbReference type="OrthoDB" id="9802600at2"/>
<dbReference type="InterPro" id="IPR027414">
    <property type="entry name" value="GH95_N_dom"/>
</dbReference>
<feature type="domain" description="Glycosyl hydrolase family 95 N-terminal" evidence="1">
    <location>
        <begin position="29"/>
        <end position="113"/>
    </location>
</feature>
<dbReference type="GO" id="GO:0005975">
    <property type="term" value="P:carbohydrate metabolic process"/>
    <property type="evidence" value="ECO:0007669"/>
    <property type="project" value="InterPro"/>
</dbReference>
<dbReference type="Gene3D" id="2.60.120.260">
    <property type="entry name" value="Galactose-binding domain-like"/>
    <property type="match status" value="1"/>
</dbReference>